<comment type="caution">
    <text evidence="3">The sequence shown here is derived from an EMBL/GenBank/DDBJ whole genome shotgun (WGS) entry which is preliminary data.</text>
</comment>
<evidence type="ECO:0000313" key="4">
    <source>
        <dbReference type="Proteomes" id="UP001267426"/>
    </source>
</evidence>
<feature type="domain" description="GWxTD" evidence="2">
    <location>
        <begin position="314"/>
        <end position="416"/>
    </location>
</feature>
<name>A0ABU3BSQ1_9BACT</name>
<dbReference type="InterPro" id="IPR030959">
    <property type="entry name" value="GWxTD_dom"/>
</dbReference>
<protein>
    <submittedName>
        <fullName evidence="3">GWxTD domain-containing protein</fullName>
    </submittedName>
</protein>
<dbReference type="EMBL" id="JAVRHT010000025">
    <property type="protein sequence ID" value="MDT0632317.1"/>
    <property type="molecule type" value="Genomic_DNA"/>
</dbReference>
<evidence type="ECO:0000313" key="3">
    <source>
        <dbReference type="EMBL" id="MDT0632317.1"/>
    </source>
</evidence>
<dbReference type="NCBIfam" id="TIGR04514">
    <property type="entry name" value="GWxTD_dom"/>
    <property type="match status" value="1"/>
</dbReference>
<evidence type="ECO:0000256" key="1">
    <source>
        <dbReference type="SAM" id="SignalP"/>
    </source>
</evidence>
<organism evidence="3 4">
    <name type="scientific">Rubrivirga litoralis</name>
    <dbReference type="NCBI Taxonomy" id="3075598"/>
    <lineage>
        <taxon>Bacteria</taxon>
        <taxon>Pseudomonadati</taxon>
        <taxon>Rhodothermota</taxon>
        <taxon>Rhodothermia</taxon>
        <taxon>Rhodothermales</taxon>
        <taxon>Rubricoccaceae</taxon>
        <taxon>Rubrivirga</taxon>
    </lineage>
</organism>
<keyword evidence="1" id="KW-0732">Signal</keyword>
<gene>
    <name evidence="3" type="ORF">RM540_11215</name>
</gene>
<dbReference type="RefSeq" id="WP_311664093.1">
    <property type="nucleotide sequence ID" value="NZ_JAVRHT010000025.1"/>
</dbReference>
<keyword evidence="4" id="KW-1185">Reference proteome</keyword>
<feature type="signal peptide" evidence="1">
    <location>
        <begin position="1"/>
        <end position="25"/>
    </location>
</feature>
<proteinExistence type="predicted"/>
<accession>A0ABU3BSQ1</accession>
<sequence length="446" mass="47939">MRACYLAALAVLTALVAILPPVAAAQTGGPAVDLVTRRAGGPASGGAADQVRLDVYVAVPHTALQFLARGDAFEARYAVTAQVYRAGDDGDLGAAVASRTAAREVAAPNYGATQNPAVEDRAVLPVGLAPGRYLVRVTVEDGASGRTATTEEVHTVRPLTRGAVAVSDLLLLRAAPGTPASEPVVGATIPTDAGSFWASFEVYSAARRDLQVTTVVTERGGSRERPSFGALLGLAPRRAADYGVAVTTALAVGAGRTEAAVEIDADSLDVGDYTLTLRLETLRGDLLAETAKPFAVRWTGLEGQIADVDRAIDQLRHVAGSDVIAAIRRAATPAERYKRFLAFWDRRDPSPGTLRNERMEEYYGRVASANRRYSRGRVSGWNTDFGEVYIQFGEPDEVQERGSNYGTRPYQVWRYYELGRQFIFTDPTGSGDFRLAIPTWDERTRM</sequence>
<reference evidence="3 4" key="1">
    <citation type="submission" date="2023-09" db="EMBL/GenBank/DDBJ databases">
        <authorList>
            <person name="Rey-Velasco X."/>
        </authorList>
    </citation>
    <scope>NUCLEOTIDE SEQUENCE [LARGE SCALE GENOMIC DNA]</scope>
    <source>
        <strain evidence="3 4">F394</strain>
    </source>
</reference>
<dbReference type="Pfam" id="PF20094">
    <property type="entry name" value="GWxTD_dom"/>
    <property type="match status" value="1"/>
</dbReference>
<feature type="chain" id="PRO_5047454914" evidence="1">
    <location>
        <begin position="26"/>
        <end position="446"/>
    </location>
</feature>
<evidence type="ECO:0000259" key="2">
    <source>
        <dbReference type="Pfam" id="PF20094"/>
    </source>
</evidence>
<dbReference type="Proteomes" id="UP001267426">
    <property type="component" value="Unassembled WGS sequence"/>
</dbReference>